<dbReference type="AlphaFoldDB" id="A0A383S6Q4"/>
<dbReference type="Proteomes" id="UP000263928">
    <property type="component" value="Unassembled WGS sequence"/>
</dbReference>
<keyword evidence="9" id="KW-1185">Reference proteome</keyword>
<evidence type="ECO:0000256" key="3">
    <source>
        <dbReference type="ARBA" id="ARBA00022692"/>
    </source>
</evidence>
<evidence type="ECO:0000256" key="6">
    <source>
        <dbReference type="SAM" id="Phobius"/>
    </source>
</evidence>
<protein>
    <submittedName>
        <fullName evidence="7">Amino acid transporter</fullName>
    </submittedName>
    <submittedName>
        <fullName evidence="8">Lysine-type exporter protein (LYSE/YGGA)</fullName>
    </submittedName>
</protein>
<evidence type="ECO:0000313" key="9">
    <source>
        <dbReference type="Proteomes" id="UP000263928"/>
    </source>
</evidence>
<evidence type="ECO:0000256" key="4">
    <source>
        <dbReference type="ARBA" id="ARBA00022989"/>
    </source>
</evidence>
<evidence type="ECO:0000256" key="1">
    <source>
        <dbReference type="ARBA" id="ARBA00004651"/>
    </source>
</evidence>
<reference evidence="9" key="1">
    <citation type="submission" date="2018-08" db="EMBL/GenBank/DDBJ databases">
        <authorList>
            <person name="Hornung B."/>
        </authorList>
    </citation>
    <scope>NUCLEOTIDE SEQUENCE [LARGE SCALE GENOMIC DNA]</scope>
</reference>
<gene>
    <name evidence="7" type="ORF">D7U36_04130</name>
    <name evidence="8" type="ORF">PROPAUS_0857</name>
</gene>
<keyword evidence="5 6" id="KW-0472">Membrane</keyword>
<keyword evidence="3 6" id="KW-0812">Transmembrane</keyword>
<reference evidence="7 10" key="3">
    <citation type="submission" date="2018-10" db="EMBL/GenBank/DDBJ databases">
        <title>Propionibacterium australiense Genome Sequencing and Assembly.</title>
        <authorList>
            <person name="Bernier A.-M."/>
            <person name="Bernard K."/>
        </authorList>
    </citation>
    <scope>NUCLEOTIDE SEQUENCE [LARGE SCALE GENOMIC DNA]</scope>
    <source>
        <strain evidence="7 10">NML98A078</strain>
    </source>
</reference>
<evidence type="ECO:0000313" key="10">
    <source>
        <dbReference type="Proteomes" id="UP000279336"/>
    </source>
</evidence>
<organism evidence="8 9">
    <name type="scientific">Propionibacterium australiense</name>
    <dbReference type="NCBI Taxonomy" id="119981"/>
    <lineage>
        <taxon>Bacteria</taxon>
        <taxon>Bacillati</taxon>
        <taxon>Actinomycetota</taxon>
        <taxon>Actinomycetes</taxon>
        <taxon>Propionibacteriales</taxon>
        <taxon>Propionibacteriaceae</taxon>
        <taxon>Propionibacterium</taxon>
    </lineage>
</organism>
<keyword evidence="4 6" id="KW-1133">Transmembrane helix</keyword>
<dbReference type="Proteomes" id="UP000279336">
    <property type="component" value="Unassembled WGS sequence"/>
</dbReference>
<dbReference type="GO" id="GO:0005886">
    <property type="term" value="C:plasma membrane"/>
    <property type="evidence" value="ECO:0007669"/>
    <property type="project" value="UniProtKB-SubCell"/>
</dbReference>
<feature type="transmembrane region" description="Helical" evidence="6">
    <location>
        <begin position="108"/>
        <end position="125"/>
    </location>
</feature>
<dbReference type="PANTHER" id="PTHR30086">
    <property type="entry name" value="ARGININE EXPORTER PROTEIN ARGO"/>
    <property type="match status" value="1"/>
</dbReference>
<sequence length="202" mass="20905">MDVFVTGFAAGLGLIVAIGAQNAWVLRQALRRAHMGWVVGICIAADLILMAAGTLGIGAVVDRAAWTLTILTWAGVAYLGWFAFTSFRSALSPDGEGLRAGGAADSDLGAVIGTTLAVTWLNPHVYLDTMVFLGSLANQYGGLRWAFTAGSMTGSVCWFSVLGFGARALSGPMSSPKVWRGLDLGIGVVMLALAVKLALGAL</sequence>
<feature type="transmembrane region" description="Helical" evidence="6">
    <location>
        <begin position="145"/>
        <end position="166"/>
    </location>
</feature>
<dbReference type="InterPro" id="IPR001123">
    <property type="entry name" value="LeuE-type"/>
</dbReference>
<proteinExistence type="predicted"/>
<dbReference type="EMBL" id="UNQJ01000004">
    <property type="protein sequence ID" value="SYZ32946.1"/>
    <property type="molecule type" value="Genomic_DNA"/>
</dbReference>
<evidence type="ECO:0000256" key="5">
    <source>
        <dbReference type="ARBA" id="ARBA00023136"/>
    </source>
</evidence>
<feature type="transmembrane region" description="Helical" evidence="6">
    <location>
        <begin position="178"/>
        <end position="199"/>
    </location>
</feature>
<reference evidence="8" key="2">
    <citation type="submission" date="2018-08" db="EMBL/GenBank/DDBJ databases">
        <authorList>
            <person name="Ferrada E.E."/>
            <person name="Latorre B.A."/>
        </authorList>
    </citation>
    <scope>NUCLEOTIDE SEQUENCE [LARGE SCALE GENOMIC DNA]</scope>
    <source>
        <strain evidence="8">Propionibacterium_australiense1</strain>
    </source>
</reference>
<dbReference type="RefSeq" id="WP_119161323.1">
    <property type="nucleotide sequence ID" value="NZ_LR134442.1"/>
</dbReference>
<feature type="transmembrane region" description="Helical" evidence="6">
    <location>
        <begin position="65"/>
        <end position="87"/>
    </location>
</feature>
<dbReference type="GO" id="GO:0015171">
    <property type="term" value="F:amino acid transmembrane transporter activity"/>
    <property type="evidence" value="ECO:0007669"/>
    <property type="project" value="TreeGrafter"/>
</dbReference>
<comment type="subcellular location">
    <subcellularLocation>
        <location evidence="1">Cell membrane</location>
        <topology evidence="1">Multi-pass membrane protein</topology>
    </subcellularLocation>
</comment>
<dbReference type="EMBL" id="RCIW01000005">
    <property type="protein sequence ID" value="RLP11314.1"/>
    <property type="molecule type" value="Genomic_DNA"/>
</dbReference>
<evidence type="ECO:0000256" key="2">
    <source>
        <dbReference type="ARBA" id="ARBA00022475"/>
    </source>
</evidence>
<dbReference type="PANTHER" id="PTHR30086:SF20">
    <property type="entry name" value="ARGININE EXPORTER PROTEIN ARGO-RELATED"/>
    <property type="match status" value="1"/>
</dbReference>
<evidence type="ECO:0000313" key="7">
    <source>
        <dbReference type="EMBL" id="RLP11314.1"/>
    </source>
</evidence>
<keyword evidence="2" id="KW-1003">Cell membrane</keyword>
<accession>A0A383S6Q4</accession>
<dbReference type="Pfam" id="PF01810">
    <property type="entry name" value="LysE"/>
    <property type="match status" value="1"/>
</dbReference>
<name>A0A383S6Q4_9ACTN</name>
<feature type="transmembrane region" description="Helical" evidence="6">
    <location>
        <begin position="6"/>
        <end position="25"/>
    </location>
</feature>
<feature type="transmembrane region" description="Helical" evidence="6">
    <location>
        <begin position="37"/>
        <end position="59"/>
    </location>
</feature>
<evidence type="ECO:0000313" key="8">
    <source>
        <dbReference type="EMBL" id="SYZ32946.1"/>
    </source>
</evidence>
<dbReference type="OrthoDB" id="5638726at2"/>